<evidence type="ECO:0000313" key="1">
    <source>
        <dbReference type="EMBL" id="KAK4516955.1"/>
    </source>
</evidence>
<dbReference type="RefSeq" id="XP_064683621.1">
    <property type="nucleotide sequence ID" value="XM_064819701.1"/>
</dbReference>
<evidence type="ECO:0000313" key="2">
    <source>
        <dbReference type="Proteomes" id="UP001304243"/>
    </source>
</evidence>
<sequence length="180" mass="20818">MTADEQQSLIDPITLDELLQQANRSVKATAPGSDGLASPFLSLLFINSVKPQCQIYGQRQLSILDRVTIVNSLILSKVWYSLRMLKPTERFLEKIKSCVYQFVWQKKRPLLRKDLVFLSKSRDGLAVLDPSLQQLILQKRWLNCLVESHNYPFFLLPFLIYHLSLPPIVFRFPIPGFPRC</sequence>
<organism evidence="1 2">
    <name type="scientific">Mucor velutinosus</name>
    <dbReference type="NCBI Taxonomy" id="708070"/>
    <lineage>
        <taxon>Eukaryota</taxon>
        <taxon>Fungi</taxon>
        <taxon>Fungi incertae sedis</taxon>
        <taxon>Mucoromycota</taxon>
        <taxon>Mucoromycotina</taxon>
        <taxon>Mucoromycetes</taxon>
        <taxon>Mucorales</taxon>
        <taxon>Mucorineae</taxon>
        <taxon>Mucoraceae</taxon>
        <taxon>Mucor</taxon>
    </lineage>
</organism>
<comment type="caution">
    <text evidence="1">The sequence shown here is derived from an EMBL/GenBank/DDBJ whole genome shotgun (WGS) entry which is preliminary data.</text>
</comment>
<name>A0AAN7DJ93_9FUNG</name>
<dbReference type="AlphaFoldDB" id="A0AAN7DJ93"/>
<proteinExistence type="predicted"/>
<protein>
    <submittedName>
        <fullName evidence="1">Uncharacterized protein</fullName>
    </submittedName>
</protein>
<accession>A0AAN7DJ93</accession>
<gene>
    <name evidence="1" type="ORF">ATC70_000283</name>
</gene>
<dbReference type="EMBL" id="JASEJX010000013">
    <property type="protein sequence ID" value="KAK4516955.1"/>
    <property type="molecule type" value="Genomic_DNA"/>
</dbReference>
<dbReference type="Proteomes" id="UP001304243">
    <property type="component" value="Unassembled WGS sequence"/>
</dbReference>
<keyword evidence="2" id="KW-1185">Reference proteome</keyword>
<dbReference type="GeneID" id="89943985"/>
<reference evidence="1 2" key="1">
    <citation type="submission" date="2022-11" db="EMBL/GenBank/DDBJ databases">
        <title>Mucor velutinosus strain NIH1002 WGS.</title>
        <authorList>
            <person name="Subramanian P."/>
            <person name="Mullikin J.C."/>
            <person name="Segre J.A."/>
            <person name="Zelazny A.M."/>
        </authorList>
    </citation>
    <scope>NUCLEOTIDE SEQUENCE [LARGE SCALE GENOMIC DNA]</scope>
    <source>
        <strain evidence="1 2">NIH1002</strain>
    </source>
</reference>